<evidence type="ECO:0000313" key="4">
    <source>
        <dbReference type="Proteomes" id="UP000294847"/>
    </source>
</evidence>
<dbReference type="Proteomes" id="UP000294847">
    <property type="component" value="Chromosome 4"/>
</dbReference>
<organism evidence="3 4">
    <name type="scientific">Pyricularia oryzae</name>
    <name type="common">Rice blast fungus</name>
    <name type="synonym">Magnaporthe oryzae</name>
    <dbReference type="NCBI Taxonomy" id="318829"/>
    <lineage>
        <taxon>Eukaryota</taxon>
        <taxon>Fungi</taxon>
        <taxon>Dikarya</taxon>
        <taxon>Ascomycota</taxon>
        <taxon>Pezizomycotina</taxon>
        <taxon>Sordariomycetes</taxon>
        <taxon>Sordariomycetidae</taxon>
        <taxon>Magnaporthales</taxon>
        <taxon>Pyriculariaceae</taxon>
        <taxon>Pyricularia</taxon>
    </lineage>
</organism>
<dbReference type="CDD" id="cd06661">
    <property type="entry name" value="GGCT_like"/>
    <property type="match status" value="1"/>
</dbReference>
<dbReference type="Gene3D" id="3.10.490.10">
    <property type="entry name" value="Gamma-glutamyl cyclotransferase-like"/>
    <property type="match status" value="1"/>
</dbReference>
<dbReference type="GO" id="GO:0003839">
    <property type="term" value="F:gamma-glutamylcyclotransferase activity"/>
    <property type="evidence" value="ECO:0007669"/>
    <property type="project" value="UniProtKB-EC"/>
</dbReference>
<name>A0A4P7NHM2_PYROR</name>
<dbReference type="VEuPathDB" id="FungiDB:M_BR32_EuGene_00043551"/>
<accession>A0A4P7NHM2</accession>
<dbReference type="InterPro" id="IPR013024">
    <property type="entry name" value="GGCT-like"/>
</dbReference>
<evidence type="ECO:0000313" key="3">
    <source>
        <dbReference type="EMBL" id="QBZ61487.1"/>
    </source>
</evidence>
<keyword evidence="2" id="KW-0456">Lyase</keyword>
<dbReference type="SUPFAM" id="SSF110857">
    <property type="entry name" value="Gamma-glutamyl cyclotransferase-like"/>
    <property type="match status" value="1"/>
</dbReference>
<dbReference type="PANTHER" id="PTHR12935:SF0">
    <property type="entry name" value="GAMMA-GLUTAMYLCYCLOTRANSFERASE"/>
    <property type="match status" value="1"/>
</dbReference>
<reference evidence="3 4" key="1">
    <citation type="journal article" date="2019" name="Mol. Biol. Evol.">
        <title>Blast fungal genomes show frequent chromosomal changes, gene gains and losses, and effector gene turnover.</title>
        <authorList>
            <person name="Gomez Luciano L.B."/>
            <person name="Jason Tsai I."/>
            <person name="Chuma I."/>
            <person name="Tosa Y."/>
            <person name="Chen Y.H."/>
            <person name="Li J.Y."/>
            <person name="Li M.Y."/>
            <person name="Jade Lu M.Y."/>
            <person name="Nakayashiki H."/>
            <person name="Li W.H."/>
        </authorList>
    </citation>
    <scope>NUCLEOTIDE SEQUENCE [LARGE SCALE GENOMIC DNA]</scope>
    <source>
        <strain evidence="3">MZ5-1-6</strain>
    </source>
</reference>
<dbReference type="InterPro" id="IPR017939">
    <property type="entry name" value="G-Glutamylcylcotransferase"/>
</dbReference>
<gene>
    <name evidence="3" type="ORF">PoMZ_08436</name>
</gene>
<evidence type="ECO:0000256" key="2">
    <source>
        <dbReference type="ARBA" id="ARBA00023239"/>
    </source>
</evidence>
<dbReference type="SMR" id="A0A4P7NHM2"/>
<evidence type="ECO:0000256" key="1">
    <source>
        <dbReference type="ARBA" id="ARBA00012346"/>
    </source>
</evidence>
<dbReference type="InterPro" id="IPR036568">
    <property type="entry name" value="GGCT-like_sf"/>
</dbReference>
<dbReference type="EMBL" id="CP034207">
    <property type="protein sequence ID" value="QBZ61487.1"/>
    <property type="molecule type" value="Genomic_DNA"/>
</dbReference>
<dbReference type="EC" id="4.3.2.9" evidence="1"/>
<dbReference type="OMA" id="EVMRKSI"/>
<dbReference type="PANTHER" id="PTHR12935">
    <property type="entry name" value="GAMMA-GLUTAMYLCYCLOTRANSFERASE"/>
    <property type="match status" value="1"/>
</dbReference>
<protein>
    <recommendedName>
        <fullName evidence="1">gamma-glutamylcyclotransferase</fullName>
        <ecNumber evidence="1">4.3.2.9</ecNumber>
    </recommendedName>
</protein>
<proteinExistence type="predicted"/>
<sequence>MSSPISSSGFSTPSSFTGGLPMARRTMQRSAYYFAYGSNISPTQMESRCPGSIAKGLALLPDWSFIVNERGFANVIPTGALAHEVDVMRRKGSLSPVAESLEIGAEEGVWGVLYHLCPEDEKMLDITEGAGFACIKYYADVEVLLPARPRSTGSSSTSSSESEAEANSYMVPALIYVDRHRVKPSMPREDYVARMNRGIEEAQARYGLPEGYVQRAIRPFIPSR</sequence>
<dbReference type="AlphaFoldDB" id="A0A4P7NHM2"/>